<reference evidence="2 3" key="1">
    <citation type="submission" date="2020-08" db="EMBL/GenBank/DDBJ databases">
        <authorList>
            <person name="Hejnol A."/>
        </authorList>
    </citation>
    <scope>NUCLEOTIDE SEQUENCE [LARGE SCALE GENOMIC DNA]</scope>
</reference>
<accession>A0A7I8VCB5</accession>
<feature type="transmembrane region" description="Helical" evidence="1">
    <location>
        <begin position="16"/>
        <end position="37"/>
    </location>
</feature>
<dbReference type="AlphaFoldDB" id="A0A7I8VCB5"/>
<dbReference type="Proteomes" id="UP000549394">
    <property type="component" value="Unassembled WGS sequence"/>
</dbReference>
<dbReference type="InterPro" id="IPR000718">
    <property type="entry name" value="Peptidase_M13"/>
</dbReference>
<keyword evidence="3" id="KW-1185">Reference proteome</keyword>
<sequence length="604" mass="70445">MNVNSLNAACDKQRKYLMNVLTVIVVGGIITATVLLLRKSAIEDMTDRKSNQQSTNVDKSKLSKLNMKDRCYLSKNKTCYHPNCIISSSNLLSGRIQKISACQNYYKYSCGGETITRLDAINSKLIRIFDQDFRYFVKRFKSTDEELFTEIRKFYFSCLESVLSEEYIIGIMRIFNRNRLNPYDSEWDEQNWNYSNALGIALKYGLLPINFQEEHGVPVVEIKENLKVNLIRNYALVERFRKKKLLFIKELERDKFIGKRSNQVIERAIVESFRVEKHSFKVNIHPETASLLSFGETLSPIKGASLLISIVLSDAIDKVYDYELMDIAIRKEHCASYVTKLTPHVALTMINSYEIIKEPEPLNFLTDVPKKIASILLKKWKKHSFPERSFGYITDSIGDLLKFWKKPDIKIVYRTFKFPRREFSEMYSYAFKNYANNWLNNLRQWSLLHIGLENFESGRDMLSDIFRYTHALSVNLVKGLFSLHPAHHPEVSVFLKSFNNCLKRKFKELSESDMRNTLIDKIAFEIVYEFMTKYYGASAVKLPGFQGLYTPEKVAFLLNSQSLCRIGGRKRMERVIYTYSTKFKETFSCDRSILINFAECSIFE</sequence>
<dbReference type="SUPFAM" id="SSF55486">
    <property type="entry name" value="Metalloproteases ('zincins'), catalytic domain"/>
    <property type="match status" value="1"/>
</dbReference>
<evidence type="ECO:0000313" key="2">
    <source>
        <dbReference type="EMBL" id="CAD5112181.1"/>
    </source>
</evidence>
<dbReference type="GO" id="GO:0004222">
    <property type="term" value="F:metalloendopeptidase activity"/>
    <property type="evidence" value="ECO:0007669"/>
    <property type="project" value="InterPro"/>
</dbReference>
<evidence type="ECO:0000313" key="3">
    <source>
        <dbReference type="Proteomes" id="UP000549394"/>
    </source>
</evidence>
<name>A0A7I8VCB5_9ANNE</name>
<keyword evidence="1" id="KW-0472">Membrane</keyword>
<protein>
    <submittedName>
        <fullName evidence="2">DgyrCDS1414</fullName>
    </submittedName>
</protein>
<dbReference type="EMBL" id="CAJFCJ010000002">
    <property type="protein sequence ID" value="CAD5112181.1"/>
    <property type="molecule type" value="Genomic_DNA"/>
</dbReference>
<dbReference type="PROSITE" id="PS51885">
    <property type="entry name" value="NEPRILYSIN"/>
    <property type="match status" value="1"/>
</dbReference>
<organism evidence="2 3">
    <name type="scientific">Dimorphilus gyrociliatus</name>
    <dbReference type="NCBI Taxonomy" id="2664684"/>
    <lineage>
        <taxon>Eukaryota</taxon>
        <taxon>Metazoa</taxon>
        <taxon>Spiralia</taxon>
        <taxon>Lophotrochozoa</taxon>
        <taxon>Annelida</taxon>
        <taxon>Polychaeta</taxon>
        <taxon>Polychaeta incertae sedis</taxon>
        <taxon>Dinophilidae</taxon>
        <taxon>Dimorphilus</taxon>
    </lineage>
</organism>
<keyword evidence="1" id="KW-1133">Transmembrane helix</keyword>
<dbReference type="InterPro" id="IPR042089">
    <property type="entry name" value="Peptidase_M13_dom_2"/>
</dbReference>
<proteinExistence type="predicted"/>
<gene>
    <name evidence="2" type="ORF">DGYR_LOCUS1371</name>
</gene>
<dbReference type="Gene3D" id="1.10.1380.10">
    <property type="entry name" value="Neutral endopeptidase , domain2"/>
    <property type="match status" value="1"/>
</dbReference>
<keyword evidence="1" id="KW-0812">Transmembrane</keyword>
<evidence type="ECO:0000256" key="1">
    <source>
        <dbReference type="SAM" id="Phobius"/>
    </source>
</evidence>
<dbReference type="InterPro" id="IPR024079">
    <property type="entry name" value="MetalloPept_cat_dom_sf"/>
</dbReference>
<dbReference type="GO" id="GO:0006508">
    <property type="term" value="P:proteolysis"/>
    <property type="evidence" value="ECO:0007669"/>
    <property type="project" value="InterPro"/>
</dbReference>
<dbReference type="Gene3D" id="3.40.390.10">
    <property type="entry name" value="Collagenase (Catalytic Domain)"/>
    <property type="match status" value="1"/>
</dbReference>
<comment type="caution">
    <text evidence="2">The sequence shown here is derived from an EMBL/GenBank/DDBJ whole genome shotgun (WGS) entry which is preliminary data.</text>
</comment>